<evidence type="ECO:0000313" key="2">
    <source>
        <dbReference type="EMBL" id="TDN85691.1"/>
    </source>
</evidence>
<dbReference type="InterPro" id="IPR000944">
    <property type="entry name" value="Tscrpt_reg_Rrf2"/>
</dbReference>
<dbReference type="EMBL" id="SNWD01000002">
    <property type="protein sequence ID" value="TDN85691.1"/>
    <property type="molecule type" value="Genomic_DNA"/>
</dbReference>
<dbReference type="NCBIfam" id="TIGR00738">
    <property type="entry name" value="rrf2_super"/>
    <property type="match status" value="1"/>
</dbReference>
<dbReference type="PANTHER" id="PTHR33221">
    <property type="entry name" value="WINGED HELIX-TURN-HELIX TRANSCRIPTIONAL REGULATOR, RRF2 FAMILY"/>
    <property type="match status" value="1"/>
</dbReference>
<dbReference type="GO" id="GO:0003700">
    <property type="term" value="F:DNA-binding transcription factor activity"/>
    <property type="evidence" value="ECO:0007669"/>
    <property type="project" value="TreeGrafter"/>
</dbReference>
<comment type="caution">
    <text evidence="2">The sequence shown here is derived from an EMBL/GenBank/DDBJ whole genome shotgun (WGS) entry which is preliminary data.</text>
</comment>
<dbReference type="PANTHER" id="PTHR33221:SF5">
    <property type="entry name" value="HTH-TYPE TRANSCRIPTIONAL REGULATOR ISCR"/>
    <property type="match status" value="1"/>
</dbReference>
<protein>
    <submittedName>
        <fullName evidence="2">BadM/Rrf2 family transcriptional regulator</fullName>
    </submittedName>
</protein>
<name>A0A4R6FV26_9SPHN</name>
<dbReference type="Proteomes" id="UP000295493">
    <property type="component" value="Unassembled WGS sequence"/>
</dbReference>
<dbReference type="PROSITE" id="PS51197">
    <property type="entry name" value="HTH_RRF2_2"/>
    <property type="match status" value="1"/>
</dbReference>
<reference evidence="2 3" key="1">
    <citation type="submission" date="2019-03" db="EMBL/GenBank/DDBJ databases">
        <title>Genomic Encyclopedia of Type Strains, Phase IV (KMG-IV): sequencing the most valuable type-strain genomes for metagenomic binning, comparative biology and taxonomic classification.</title>
        <authorList>
            <person name="Goeker M."/>
        </authorList>
    </citation>
    <scope>NUCLEOTIDE SEQUENCE [LARGE SCALE GENOMIC DNA]</scope>
    <source>
        <strain evidence="2 3">DSM 25059</strain>
    </source>
</reference>
<dbReference type="InterPro" id="IPR036388">
    <property type="entry name" value="WH-like_DNA-bd_sf"/>
</dbReference>
<keyword evidence="3" id="KW-1185">Reference proteome</keyword>
<dbReference type="GO" id="GO:0005829">
    <property type="term" value="C:cytosol"/>
    <property type="evidence" value="ECO:0007669"/>
    <property type="project" value="TreeGrafter"/>
</dbReference>
<dbReference type="AlphaFoldDB" id="A0A4R6FV26"/>
<accession>A0A4R6FV26</accession>
<dbReference type="PROSITE" id="PS01332">
    <property type="entry name" value="HTH_RRF2_1"/>
    <property type="match status" value="1"/>
</dbReference>
<organism evidence="2 3">
    <name type="scientific">Stakelama pacifica</name>
    <dbReference type="NCBI Taxonomy" id="517720"/>
    <lineage>
        <taxon>Bacteria</taxon>
        <taxon>Pseudomonadati</taxon>
        <taxon>Pseudomonadota</taxon>
        <taxon>Alphaproteobacteria</taxon>
        <taxon>Sphingomonadales</taxon>
        <taxon>Sphingomonadaceae</taxon>
        <taxon>Stakelama</taxon>
    </lineage>
</organism>
<dbReference type="InterPro" id="IPR030489">
    <property type="entry name" value="TR_Rrf2-type_CS"/>
</dbReference>
<dbReference type="GO" id="GO:0003677">
    <property type="term" value="F:DNA binding"/>
    <property type="evidence" value="ECO:0007669"/>
    <property type="project" value="UniProtKB-KW"/>
</dbReference>
<evidence type="ECO:0000313" key="3">
    <source>
        <dbReference type="Proteomes" id="UP000295493"/>
    </source>
</evidence>
<dbReference type="SUPFAM" id="SSF46785">
    <property type="entry name" value="Winged helix' DNA-binding domain"/>
    <property type="match status" value="1"/>
</dbReference>
<sequence>MATLVMLTQRSRYALRAMLYLAHYPAGSRPVPMKRIAGEANVPRKFLELILADLRMAGLIHSYRGKAGGYCLSRPIHLISLGEVIRVIEGPLALVPCVSRTAYKPCNDCRDEASCAIRIAMARVRDETARILDGTSLADANAEDLAAA</sequence>
<proteinExistence type="predicted"/>
<evidence type="ECO:0000256" key="1">
    <source>
        <dbReference type="ARBA" id="ARBA00023125"/>
    </source>
</evidence>
<dbReference type="Gene3D" id="1.10.10.10">
    <property type="entry name" value="Winged helix-like DNA-binding domain superfamily/Winged helix DNA-binding domain"/>
    <property type="match status" value="1"/>
</dbReference>
<dbReference type="InterPro" id="IPR036390">
    <property type="entry name" value="WH_DNA-bd_sf"/>
</dbReference>
<dbReference type="Pfam" id="PF02082">
    <property type="entry name" value="Rrf2"/>
    <property type="match status" value="1"/>
</dbReference>
<gene>
    <name evidence="2" type="ORF">EV664_102400</name>
</gene>
<keyword evidence="1" id="KW-0238">DNA-binding</keyword>